<dbReference type="SUPFAM" id="SSF51556">
    <property type="entry name" value="Metallo-dependent hydrolases"/>
    <property type="match status" value="1"/>
</dbReference>
<dbReference type="InterPro" id="IPR032466">
    <property type="entry name" value="Metal_Hydrolase"/>
</dbReference>
<dbReference type="InterPro" id="IPR006680">
    <property type="entry name" value="Amidohydro-rel"/>
</dbReference>
<gene>
    <name evidence="4" type="ORF">DW839_10015</name>
    <name evidence="3" type="ORF">DWW02_09785</name>
</gene>
<dbReference type="Proteomes" id="UP000283975">
    <property type="component" value="Unassembled WGS sequence"/>
</dbReference>
<evidence type="ECO:0000313" key="4">
    <source>
        <dbReference type="EMBL" id="RHC56288.1"/>
    </source>
</evidence>
<dbReference type="Pfam" id="PF04909">
    <property type="entry name" value="Amidohydro_2"/>
    <property type="match status" value="1"/>
</dbReference>
<dbReference type="EMBL" id="QRZM01000003">
    <property type="protein sequence ID" value="RGV76830.1"/>
    <property type="molecule type" value="Genomic_DNA"/>
</dbReference>
<evidence type="ECO:0000313" key="5">
    <source>
        <dbReference type="Proteomes" id="UP000283975"/>
    </source>
</evidence>
<dbReference type="EMBL" id="QSHZ01000009">
    <property type="protein sequence ID" value="RHC56288.1"/>
    <property type="molecule type" value="Genomic_DNA"/>
</dbReference>
<dbReference type="PANTHER" id="PTHR43569:SF2">
    <property type="entry name" value="AMIDOHYDROLASE-RELATED DOMAIN-CONTAINING PROTEIN"/>
    <property type="match status" value="1"/>
</dbReference>
<reference evidence="5 6" key="1">
    <citation type="submission" date="2018-08" db="EMBL/GenBank/DDBJ databases">
        <title>A genome reference for cultivated species of the human gut microbiota.</title>
        <authorList>
            <person name="Zou Y."/>
            <person name="Xue W."/>
            <person name="Luo G."/>
        </authorList>
    </citation>
    <scope>NUCLEOTIDE SEQUENCE [LARGE SCALE GENOMIC DNA]</scope>
    <source>
        <strain evidence="3 6">AF14-18</strain>
        <strain evidence="4 5">AM35-14</strain>
    </source>
</reference>
<evidence type="ECO:0000313" key="3">
    <source>
        <dbReference type="EMBL" id="RGV76830.1"/>
    </source>
</evidence>
<organism evidence="3 6">
    <name type="scientific">Enterocloster bolteae</name>
    <dbReference type="NCBI Taxonomy" id="208479"/>
    <lineage>
        <taxon>Bacteria</taxon>
        <taxon>Bacillati</taxon>
        <taxon>Bacillota</taxon>
        <taxon>Clostridia</taxon>
        <taxon>Lachnospirales</taxon>
        <taxon>Lachnospiraceae</taxon>
        <taxon>Enterocloster</taxon>
    </lineage>
</organism>
<dbReference type="GO" id="GO:0016787">
    <property type="term" value="F:hydrolase activity"/>
    <property type="evidence" value="ECO:0007669"/>
    <property type="project" value="UniProtKB-KW"/>
</dbReference>
<keyword evidence="3" id="KW-0378">Hydrolase</keyword>
<comment type="similarity">
    <text evidence="1">Belongs to the metallo-dependent hydrolases superfamily.</text>
</comment>
<proteinExistence type="inferred from homology"/>
<evidence type="ECO:0000256" key="1">
    <source>
        <dbReference type="ARBA" id="ARBA00038310"/>
    </source>
</evidence>
<dbReference type="Gene3D" id="3.20.20.140">
    <property type="entry name" value="Metal-dependent hydrolases"/>
    <property type="match status" value="1"/>
</dbReference>
<dbReference type="InterPro" id="IPR052350">
    <property type="entry name" value="Metallo-dep_Lactonases"/>
</dbReference>
<feature type="domain" description="Amidohydrolase-related" evidence="2">
    <location>
        <begin position="4"/>
        <end position="292"/>
    </location>
</feature>
<accession>A0A412Z9S2</accession>
<dbReference type="AlphaFoldDB" id="A0A412Z9S2"/>
<sequence>MRIIDTHLHIWNKEEFSLPWLDGEGEVLNRTYSLEDYKNALEPDKGYEVEAAVYVEVDCARRDKEKENLFIAGCCANPGQLFAGACISGYLNEEGFKGYIDKYASEYVKGVRQVLHVPEALPGTCLGQLFVENVRYLGKKGLVFEGCVRNAELGDLYETAKACPDTTIVLNHMGIVDPDIISVQTPSEEEQQYKERWILNIRKLASLSNVVCKISGLNPKGEWSAETLKPAVDIALDYFGEDRVMFASNYPVCNIATGLSPWIEALMKITEGRGSEFQNKLFRENAKRIYGL</sequence>
<comment type="caution">
    <text evidence="3">The sequence shown here is derived from an EMBL/GenBank/DDBJ whole genome shotgun (WGS) entry which is preliminary data.</text>
</comment>
<evidence type="ECO:0000313" key="6">
    <source>
        <dbReference type="Proteomes" id="UP000284543"/>
    </source>
</evidence>
<name>A0A412Z9S2_9FIRM</name>
<dbReference type="PANTHER" id="PTHR43569">
    <property type="entry name" value="AMIDOHYDROLASE"/>
    <property type="match status" value="1"/>
</dbReference>
<evidence type="ECO:0000259" key="2">
    <source>
        <dbReference type="Pfam" id="PF04909"/>
    </source>
</evidence>
<dbReference type="RefSeq" id="WP_118018458.1">
    <property type="nucleotide sequence ID" value="NZ_CACRTF010000017.1"/>
</dbReference>
<protein>
    <submittedName>
        <fullName evidence="3">Amidohydrolase</fullName>
    </submittedName>
</protein>
<dbReference type="Proteomes" id="UP000284543">
    <property type="component" value="Unassembled WGS sequence"/>
</dbReference>